<dbReference type="Proteomes" id="UP000467840">
    <property type="component" value="Chromosome 15"/>
</dbReference>
<feature type="transmembrane region" description="Helical" evidence="2">
    <location>
        <begin position="427"/>
        <end position="452"/>
    </location>
</feature>
<evidence type="ECO:0000256" key="3">
    <source>
        <dbReference type="SAM" id="SignalP"/>
    </source>
</evidence>
<accession>A0A6A6ML88</accession>
<evidence type="ECO:0000256" key="1">
    <source>
        <dbReference type="SAM" id="MobiDB-lite"/>
    </source>
</evidence>
<dbReference type="InterPro" id="IPR018391">
    <property type="entry name" value="PQQ_b-propeller_rpt"/>
</dbReference>
<dbReference type="FunFam" id="2.130.10.10:FF:001929">
    <property type="entry name" value="Protein GAMETE EXPRESSED 3"/>
    <property type="match status" value="1"/>
</dbReference>
<feature type="region of interest" description="Disordered" evidence="1">
    <location>
        <begin position="591"/>
        <end position="616"/>
    </location>
</feature>
<comment type="caution">
    <text evidence="4">The sequence shown here is derived from an EMBL/GenBank/DDBJ whole genome shotgun (WGS) entry which is preliminary data.</text>
</comment>
<protein>
    <submittedName>
        <fullName evidence="4">Uncharacterized protein</fullName>
    </submittedName>
</protein>
<dbReference type="InterPro" id="IPR015943">
    <property type="entry name" value="WD40/YVTN_repeat-like_dom_sf"/>
</dbReference>
<keyword evidence="3" id="KW-0732">Signal</keyword>
<evidence type="ECO:0000256" key="2">
    <source>
        <dbReference type="SAM" id="Phobius"/>
    </source>
</evidence>
<dbReference type="InterPro" id="IPR011047">
    <property type="entry name" value="Quinoprotein_ADH-like_sf"/>
</dbReference>
<keyword evidence="2" id="KW-1133">Transmembrane helix</keyword>
<dbReference type="GO" id="GO:0009793">
    <property type="term" value="P:embryo development ending in seed dormancy"/>
    <property type="evidence" value="ECO:0007669"/>
    <property type="project" value="TreeGrafter"/>
</dbReference>
<reference evidence="4 5" key="1">
    <citation type="journal article" date="2020" name="Mol. Plant">
        <title>The Chromosome-Based Rubber Tree Genome Provides New Insights into Spurge Genome Evolution and Rubber Biosynthesis.</title>
        <authorList>
            <person name="Liu J."/>
            <person name="Shi C."/>
            <person name="Shi C.C."/>
            <person name="Li W."/>
            <person name="Zhang Q.J."/>
            <person name="Zhang Y."/>
            <person name="Li K."/>
            <person name="Lu H.F."/>
            <person name="Shi C."/>
            <person name="Zhu S.T."/>
            <person name="Xiao Z.Y."/>
            <person name="Nan H."/>
            <person name="Yue Y."/>
            <person name="Zhu X.G."/>
            <person name="Wu Y."/>
            <person name="Hong X.N."/>
            <person name="Fan G.Y."/>
            <person name="Tong Y."/>
            <person name="Zhang D."/>
            <person name="Mao C.L."/>
            <person name="Liu Y.L."/>
            <person name="Hao S.J."/>
            <person name="Liu W.Q."/>
            <person name="Lv M.Q."/>
            <person name="Zhang H.B."/>
            <person name="Liu Y."/>
            <person name="Hu-Tang G.R."/>
            <person name="Wang J.P."/>
            <person name="Wang J.H."/>
            <person name="Sun Y.H."/>
            <person name="Ni S.B."/>
            <person name="Chen W.B."/>
            <person name="Zhang X.C."/>
            <person name="Jiao Y.N."/>
            <person name="Eichler E.E."/>
            <person name="Li G.H."/>
            <person name="Liu X."/>
            <person name="Gao L.Z."/>
        </authorList>
    </citation>
    <scope>NUCLEOTIDE SEQUENCE [LARGE SCALE GENOMIC DNA]</scope>
    <source>
        <strain evidence="5">cv. GT1</strain>
        <tissue evidence="4">Leaf</tissue>
    </source>
</reference>
<keyword evidence="2" id="KW-0472">Membrane</keyword>
<dbReference type="GO" id="GO:0010183">
    <property type="term" value="P:pollen tube guidance"/>
    <property type="evidence" value="ECO:0007669"/>
    <property type="project" value="TreeGrafter"/>
</dbReference>
<gene>
    <name evidence="4" type="ORF">GH714_013126</name>
</gene>
<feature type="signal peptide" evidence="3">
    <location>
        <begin position="1"/>
        <end position="19"/>
    </location>
</feature>
<feature type="chain" id="PRO_5025664977" evidence="3">
    <location>
        <begin position="20"/>
        <end position="717"/>
    </location>
</feature>
<dbReference type="GO" id="GO:0005886">
    <property type="term" value="C:plasma membrane"/>
    <property type="evidence" value="ECO:0007669"/>
    <property type="project" value="TreeGrafter"/>
</dbReference>
<proteinExistence type="predicted"/>
<name>A0A6A6ML88_HEVBR</name>
<dbReference type="EMBL" id="JAAGAX010000005">
    <property type="protein sequence ID" value="KAF2313747.1"/>
    <property type="molecule type" value="Genomic_DNA"/>
</dbReference>
<dbReference type="SUPFAM" id="SSF50998">
    <property type="entry name" value="Quinoprotein alcohol dehydrogenase-like"/>
    <property type="match status" value="1"/>
</dbReference>
<dbReference type="PANTHER" id="PTHR37253:SF1">
    <property type="entry name" value="PROTEIN GAMETE EXPRESSED 3"/>
    <property type="match status" value="1"/>
</dbReference>
<dbReference type="PANTHER" id="PTHR37253">
    <property type="entry name" value="PROTEIN GAMETE EXPRESSED 3"/>
    <property type="match status" value="1"/>
</dbReference>
<dbReference type="AlphaFoldDB" id="A0A6A6ML88"/>
<evidence type="ECO:0000313" key="5">
    <source>
        <dbReference type="Proteomes" id="UP000467840"/>
    </source>
</evidence>
<sequence length="717" mass="78875">MPIQLLLFLPLITASASTAFHNLPGQGTSTRTTCRLSKPLIGEDDGRIYTCCERNFFAFESNGSIAWTLHLAYTCNIFLVAENRVLKIIFHDVETSPPMAEVFFGQDDAGEIIGLAVNTLSSSVFINVRNRGLFAFTIPGQGQLLWSVGPVISQFGYRLGCRNGVTDCYFNSVPVIDQCEASIYISNTGGELYSLSSRSPRFNWVQDLSSFDKDFTVTPGNNAHLYVTVPIKALVLALDVSMGNILWQTSIGPLNAAEFVPVVDSQGWMSIGSLDGFLYSISPTGDVKKFAKASVLNHVIQVSPFLDCSGYAVYISQAEMEGKVSQVIGEYNYVSALRPKGVVFTLLVPATGAVYWSEIYPGQFSSLLSQSDLQDFVLDEGILLAFITASRTGNPLPCRSKHEKLLSTCSQARPKHVRIYTGDEKTIMLFLLFESIALVVLAGLVRFCCVFWSKKKIQGQGLGDFLEKRRSLQLKKKVFDRTITELKQKAAEEAVANEVIEELGDLVREGKELKKALNNLQFRQGWKWPAVKSLLPVHDGKTTRSYSFQSAKKESVTIFHTLSDTTSSGESSSEKGYSSWISAQQDNQSAAKSKAKAKAKAQAPIEAESSSDDGSFIKDFQSSSEPASCKEAMEWISGEEAIHITSKLKNIYNLKHEGFSHYMHSLGYHLVLSSVSVAGARELAEKGPRFACGPGKRYCIPGSPKQKCNPYIRNCSP</sequence>
<evidence type="ECO:0000313" key="4">
    <source>
        <dbReference type="EMBL" id="KAF2313747.1"/>
    </source>
</evidence>
<dbReference type="Gene3D" id="2.130.10.10">
    <property type="entry name" value="YVTN repeat-like/Quinoprotein amine dehydrogenase"/>
    <property type="match status" value="1"/>
</dbReference>
<keyword evidence="5" id="KW-1185">Reference proteome</keyword>
<organism evidence="4 5">
    <name type="scientific">Hevea brasiliensis</name>
    <name type="common">Para rubber tree</name>
    <name type="synonym">Siphonia brasiliensis</name>
    <dbReference type="NCBI Taxonomy" id="3981"/>
    <lineage>
        <taxon>Eukaryota</taxon>
        <taxon>Viridiplantae</taxon>
        <taxon>Streptophyta</taxon>
        <taxon>Embryophyta</taxon>
        <taxon>Tracheophyta</taxon>
        <taxon>Spermatophyta</taxon>
        <taxon>Magnoliopsida</taxon>
        <taxon>eudicotyledons</taxon>
        <taxon>Gunneridae</taxon>
        <taxon>Pentapetalae</taxon>
        <taxon>rosids</taxon>
        <taxon>fabids</taxon>
        <taxon>Malpighiales</taxon>
        <taxon>Euphorbiaceae</taxon>
        <taxon>Crotonoideae</taxon>
        <taxon>Micrandreae</taxon>
        <taxon>Hevea</taxon>
    </lineage>
</organism>
<keyword evidence="2" id="KW-0812">Transmembrane</keyword>
<dbReference type="SMART" id="SM00564">
    <property type="entry name" value="PQQ"/>
    <property type="match status" value="3"/>
</dbReference>
<dbReference type="InterPro" id="IPR045301">
    <property type="entry name" value="GEX3-like"/>
</dbReference>